<protein>
    <recommendedName>
        <fullName evidence="2">5'-Nucleotidase C-terminal domain-containing protein</fullName>
    </recommendedName>
</protein>
<dbReference type="Gene3D" id="3.90.780.10">
    <property type="entry name" value="5'-Nucleotidase, C-terminal domain"/>
    <property type="match status" value="1"/>
</dbReference>
<name>A0A6I4IU05_9FLAO</name>
<keyword evidence="1" id="KW-0732">Signal</keyword>
<dbReference type="Pfam" id="PF02872">
    <property type="entry name" value="5_nucleotid_C"/>
    <property type="match status" value="1"/>
</dbReference>
<gene>
    <name evidence="3" type="ORF">GOQ30_14405</name>
</gene>
<dbReference type="PANTHER" id="PTHR11575">
    <property type="entry name" value="5'-NUCLEOTIDASE-RELATED"/>
    <property type="match status" value="1"/>
</dbReference>
<dbReference type="InterPro" id="IPR006179">
    <property type="entry name" value="5_nucleotidase/apyrase"/>
</dbReference>
<comment type="caution">
    <text evidence="3">The sequence shown here is derived from an EMBL/GenBank/DDBJ whole genome shotgun (WGS) entry which is preliminary data.</text>
</comment>
<feature type="chain" id="PRO_5026343994" description="5'-Nucleotidase C-terminal domain-containing protein" evidence="1">
    <location>
        <begin position="25"/>
        <end position="260"/>
    </location>
</feature>
<keyword evidence="4" id="KW-1185">Reference proteome</keyword>
<dbReference type="PROSITE" id="PS51257">
    <property type="entry name" value="PROKAR_LIPOPROTEIN"/>
    <property type="match status" value="1"/>
</dbReference>
<sequence>MVNVKKKRVNTSYFVILLTLITLASCKTNKNTIYEIQGKRININEQYATDDAIEKFIAPYRQHITNDLDSVLAYNPVTQEKSKGKWQTNIGNFFAETTLELSNPIFKKRENKNIDFCLLNHGGIRSIIAKGNVTTRTAFEIMPFENSVMIVGLTGKEVKTLASYFLKEKKPHPLAGLTIFTDENETTLKNVLVNGNTVDDSKIYYVATSDYLANGGDNMTFFRDSSIKYDLDYKLRNLFIDYFKKVDTLPNITTERVVIQ</sequence>
<feature type="signal peptide" evidence="1">
    <location>
        <begin position="1"/>
        <end position="24"/>
    </location>
</feature>
<dbReference type="Proteomes" id="UP000431264">
    <property type="component" value="Unassembled WGS sequence"/>
</dbReference>
<dbReference type="RefSeq" id="WP_140998789.1">
    <property type="nucleotide sequence ID" value="NZ_VDCZ01000011.1"/>
</dbReference>
<dbReference type="EMBL" id="WQLW01000011">
    <property type="protein sequence ID" value="MVO10362.1"/>
    <property type="molecule type" value="Genomic_DNA"/>
</dbReference>
<reference evidence="4" key="1">
    <citation type="submission" date="2019-05" db="EMBL/GenBank/DDBJ databases">
        <title>Flavobacterium profundi sp. nov., isolated from a deep-sea seamount.</title>
        <authorList>
            <person name="Zhang D.-C."/>
        </authorList>
    </citation>
    <scope>NUCLEOTIDE SEQUENCE [LARGE SCALE GENOMIC DNA]</scope>
    <source>
        <strain evidence="4">TP390</strain>
    </source>
</reference>
<evidence type="ECO:0000256" key="1">
    <source>
        <dbReference type="SAM" id="SignalP"/>
    </source>
</evidence>
<dbReference type="GO" id="GO:0016787">
    <property type="term" value="F:hydrolase activity"/>
    <property type="evidence" value="ECO:0007669"/>
    <property type="project" value="InterPro"/>
</dbReference>
<dbReference type="GO" id="GO:0030288">
    <property type="term" value="C:outer membrane-bounded periplasmic space"/>
    <property type="evidence" value="ECO:0007669"/>
    <property type="project" value="TreeGrafter"/>
</dbReference>
<dbReference type="PRINTS" id="PR01607">
    <property type="entry name" value="APYRASEFAMLY"/>
</dbReference>
<dbReference type="GO" id="GO:0009166">
    <property type="term" value="P:nucleotide catabolic process"/>
    <property type="evidence" value="ECO:0007669"/>
    <property type="project" value="InterPro"/>
</dbReference>
<dbReference type="InterPro" id="IPR036907">
    <property type="entry name" value="5'-Nucleotdase_C_sf"/>
</dbReference>
<evidence type="ECO:0000313" key="4">
    <source>
        <dbReference type="Proteomes" id="UP000431264"/>
    </source>
</evidence>
<dbReference type="InterPro" id="IPR008334">
    <property type="entry name" value="5'-Nucleotdase_C"/>
</dbReference>
<feature type="domain" description="5'-Nucleotidase C-terminal" evidence="2">
    <location>
        <begin position="82"/>
        <end position="222"/>
    </location>
</feature>
<dbReference type="PANTHER" id="PTHR11575:SF24">
    <property type="entry name" value="5'-NUCLEOTIDASE"/>
    <property type="match status" value="1"/>
</dbReference>
<dbReference type="SUPFAM" id="SSF55816">
    <property type="entry name" value="5'-nucleotidase (syn. UDP-sugar hydrolase), C-terminal domain"/>
    <property type="match status" value="1"/>
</dbReference>
<dbReference type="AlphaFoldDB" id="A0A6I4IU05"/>
<proteinExistence type="predicted"/>
<evidence type="ECO:0000313" key="3">
    <source>
        <dbReference type="EMBL" id="MVO10362.1"/>
    </source>
</evidence>
<dbReference type="OrthoDB" id="4762412at2"/>
<organism evidence="3 4">
    <name type="scientific">Flavobacterium profundi</name>
    <dbReference type="NCBI Taxonomy" id="1774945"/>
    <lineage>
        <taxon>Bacteria</taxon>
        <taxon>Pseudomonadati</taxon>
        <taxon>Bacteroidota</taxon>
        <taxon>Flavobacteriia</taxon>
        <taxon>Flavobacteriales</taxon>
        <taxon>Flavobacteriaceae</taxon>
        <taxon>Flavobacterium</taxon>
    </lineage>
</organism>
<accession>A0A6I4IU05</accession>
<evidence type="ECO:0000259" key="2">
    <source>
        <dbReference type="Pfam" id="PF02872"/>
    </source>
</evidence>